<feature type="compositionally biased region" description="Low complexity" evidence="1">
    <location>
        <begin position="163"/>
        <end position="187"/>
    </location>
</feature>
<organism evidence="4 5">
    <name type="scientific">Novacetimonas hansenii</name>
    <name type="common">Komagataeibacter hansenii</name>
    <dbReference type="NCBI Taxonomy" id="436"/>
    <lineage>
        <taxon>Bacteria</taxon>
        <taxon>Pseudomonadati</taxon>
        <taxon>Pseudomonadota</taxon>
        <taxon>Alphaproteobacteria</taxon>
        <taxon>Acetobacterales</taxon>
        <taxon>Acetobacteraceae</taxon>
        <taxon>Novacetimonas</taxon>
    </lineage>
</organism>
<feature type="transmembrane region" description="Helical" evidence="2">
    <location>
        <begin position="78"/>
        <end position="99"/>
    </location>
</feature>
<dbReference type="InterPro" id="IPR036680">
    <property type="entry name" value="SPOR-like_sf"/>
</dbReference>
<feature type="compositionally biased region" description="Pro residues" evidence="1">
    <location>
        <begin position="218"/>
        <end position="228"/>
    </location>
</feature>
<dbReference type="Proteomes" id="UP000319478">
    <property type="component" value="Unassembled WGS sequence"/>
</dbReference>
<feature type="region of interest" description="Disordered" evidence="1">
    <location>
        <begin position="1"/>
        <end position="55"/>
    </location>
</feature>
<feature type="compositionally biased region" description="Low complexity" evidence="1">
    <location>
        <begin position="246"/>
        <end position="259"/>
    </location>
</feature>
<dbReference type="RefSeq" id="WP_003617995.1">
    <property type="nucleotide sequence ID" value="NZ_BJNN01000111.1"/>
</dbReference>
<keyword evidence="2" id="KW-0472">Membrane</keyword>
<feature type="compositionally biased region" description="Basic and acidic residues" evidence="1">
    <location>
        <begin position="1"/>
        <end position="24"/>
    </location>
</feature>
<dbReference type="Pfam" id="PF05036">
    <property type="entry name" value="SPOR"/>
    <property type="match status" value="1"/>
</dbReference>
<feature type="domain" description="SPOR" evidence="3">
    <location>
        <begin position="260"/>
        <end position="344"/>
    </location>
</feature>
<evidence type="ECO:0000313" key="4">
    <source>
        <dbReference type="EMBL" id="GEC64234.1"/>
    </source>
</evidence>
<accession>A0ABQ0SG57</accession>
<dbReference type="EMBL" id="BJNN01000111">
    <property type="protein sequence ID" value="GEC64234.1"/>
    <property type="molecule type" value="Genomic_DNA"/>
</dbReference>
<name>A0ABQ0SG57_NOVHA</name>
<reference evidence="4 5" key="1">
    <citation type="submission" date="2019-06" db="EMBL/GenBank/DDBJ databases">
        <title>Whole genome shotgun sequence of Komagataeibacter hansenii NBRC 14820.</title>
        <authorList>
            <person name="Hosoyama A."/>
            <person name="Uohara A."/>
            <person name="Ohji S."/>
            <person name="Ichikawa N."/>
        </authorList>
    </citation>
    <scope>NUCLEOTIDE SEQUENCE [LARGE SCALE GENOMIC DNA]</scope>
    <source>
        <strain evidence="4 5">NBRC 14820</strain>
    </source>
</reference>
<keyword evidence="5" id="KW-1185">Reference proteome</keyword>
<protein>
    <recommendedName>
        <fullName evidence="3">SPOR domain-containing protein</fullName>
    </recommendedName>
</protein>
<comment type="caution">
    <text evidence="4">The sequence shown here is derived from an EMBL/GenBank/DDBJ whole genome shotgun (WGS) entry which is preliminary data.</text>
</comment>
<keyword evidence="2" id="KW-0812">Transmembrane</keyword>
<dbReference type="Gene3D" id="3.30.70.1070">
    <property type="entry name" value="Sporulation related repeat"/>
    <property type="match status" value="1"/>
</dbReference>
<dbReference type="SUPFAM" id="SSF110997">
    <property type="entry name" value="Sporulation related repeat"/>
    <property type="match status" value="1"/>
</dbReference>
<evidence type="ECO:0000313" key="5">
    <source>
        <dbReference type="Proteomes" id="UP000319478"/>
    </source>
</evidence>
<keyword evidence="2" id="KW-1133">Transmembrane helix</keyword>
<feature type="region of interest" description="Disordered" evidence="1">
    <location>
        <begin position="130"/>
        <end position="259"/>
    </location>
</feature>
<sequence length="344" mass="34751">MSSADPTDRNPHEDRINRERERMSPDYGDEDDAPRAPMEPPESGADRRGGRGRGIMSTVNGLLGSGLLGGNDPMTRKLLFGAAGLGGLLIVFVGGWSLFGHHQNGIPVIGPPPGALRVKPADPGGMQVLGADGPGVGDGGGDGAHMAPGPEQPRPDAMARQYGQTEAPATPAPAQAGTAAPGVQATPLASAQTEEGAAPSTAASIPAAATPAAATPAVAPPQPAPVPAPQATEEADGASDEDDHAPAAAPSGAHHGAVSHAAGGQYGVQLAALDSEAAARKSWGRLQSQYASLFGDRQPAIVRAEHNGTVFYRLRVKGFASTAQASAFCQQVKAHGLACNPVRF</sequence>
<dbReference type="InterPro" id="IPR007730">
    <property type="entry name" value="SPOR-like_dom"/>
</dbReference>
<gene>
    <name evidence="4" type="ORF">GHA01_20830</name>
</gene>
<feature type="compositionally biased region" description="Low complexity" evidence="1">
    <location>
        <begin position="197"/>
        <end position="217"/>
    </location>
</feature>
<feature type="compositionally biased region" description="Gly residues" evidence="1">
    <location>
        <begin position="132"/>
        <end position="143"/>
    </location>
</feature>
<proteinExistence type="predicted"/>
<evidence type="ECO:0000256" key="2">
    <source>
        <dbReference type="SAM" id="Phobius"/>
    </source>
</evidence>
<feature type="compositionally biased region" description="Acidic residues" evidence="1">
    <location>
        <begin position="233"/>
        <end position="243"/>
    </location>
</feature>
<dbReference type="PROSITE" id="PS51724">
    <property type="entry name" value="SPOR"/>
    <property type="match status" value="1"/>
</dbReference>
<evidence type="ECO:0000259" key="3">
    <source>
        <dbReference type="PROSITE" id="PS51724"/>
    </source>
</evidence>
<evidence type="ECO:0000256" key="1">
    <source>
        <dbReference type="SAM" id="MobiDB-lite"/>
    </source>
</evidence>